<dbReference type="SFLD" id="SFLDF00289">
    <property type="entry name" value="anaerobic_Cys-type_sulfatase-m"/>
    <property type="match status" value="1"/>
</dbReference>
<keyword evidence="3" id="KW-0479">Metal-binding</keyword>
<protein>
    <submittedName>
        <fullName evidence="8">Anaerobic sulfatase maturase</fullName>
    </submittedName>
</protein>
<dbReference type="PROSITE" id="PS51918">
    <property type="entry name" value="RADICAL_SAM"/>
    <property type="match status" value="1"/>
</dbReference>
<dbReference type="InterPro" id="IPR023867">
    <property type="entry name" value="Sulphatase_maturase_rSAM"/>
</dbReference>
<evidence type="ECO:0000256" key="4">
    <source>
        <dbReference type="ARBA" id="ARBA00023004"/>
    </source>
</evidence>
<dbReference type="Pfam" id="PF04055">
    <property type="entry name" value="Radical_SAM"/>
    <property type="match status" value="1"/>
</dbReference>
<dbReference type="NCBIfam" id="TIGR03942">
    <property type="entry name" value="sulfatase_rSAM"/>
    <property type="match status" value="1"/>
</dbReference>
<dbReference type="InterPro" id="IPR023885">
    <property type="entry name" value="4Fe4S-binding_SPASM_dom"/>
</dbReference>
<gene>
    <name evidence="8" type="ORF">DWY96_00850</name>
</gene>
<dbReference type="SFLD" id="SFLDG01072">
    <property type="entry name" value="dehydrogenase_like"/>
    <property type="match status" value="1"/>
</dbReference>
<dbReference type="GeneID" id="75163366"/>
<keyword evidence="4" id="KW-0408">Iron</keyword>
<reference evidence="8 9" key="1">
    <citation type="submission" date="2018-08" db="EMBL/GenBank/DDBJ databases">
        <title>A genome reference for cultivated species of the human gut microbiota.</title>
        <authorList>
            <person name="Zou Y."/>
            <person name="Xue W."/>
            <person name="Luo G."/>
        </authorList>
    </citation>
    <scope>NUCLEOTIDE SEQUENCE [LARGE SCALE GENOMIC DNA]</scope>
    <source>
        <strain evidence="8 9">AF28-15</strain>
    </source>
</reference>
<keyword evidence="5" id="KW-0411">Iron-sulfur</keyword>
<dbReference type="GO" id="GO:0046872">
    <property type="term" value="F:metal ion binding"/>
    <property type="evidence" value="ECO:0007669"/>
    <property type="project" value="UniProtKB-KW"/>
</dbReference>
<dbReference type="SFLD" id="SFLDG01386">
    <property type="entry name" value="main_SPASM_domain-containing"/>
    <property type="match status" value="1"/>
</dbReference>
<evidence type="ECO:0000313" key="9">
    <source>
        <dbReference type="Proteomes" id="UP000283738"/>
    </source>
</evidence>
<dbReference type="PANTHER" id="PTHR43273">
    <property type="entry name" value="ANAEROBIC SULFATASE-MATURATING ENZYME HOMOLOG ASLB-RELATED"/>
    <property type="match status" value="1"/>
</dbReference>
<evidence type="ECO:0000313" key="8">
    <source>
        <dbReference type="EMBL" id="RGQ55894.1"/>
    </source>
</evidence>
<dbReference type="GO" id="GO:0051536">
    <property type="term" value="F:iron-sulfur cluster binding"/>
    <property type="evidence" value="ECO:0007669"/>
    <property type="project" value="UniProtKB-KW"/>
</dbReference>
<dbReference type="NCBIfam" id="TIGR04085">
    <property type="entry name" value="rSAM_more_4Fe4S"/>
    <property type="match status" value="1"/>
</dbReference>
<organism evidence="8 9">
    <name type="scientific">Roseburia inulinivorans</name>
    <dbReference type="NCBI Taxonomy" id="360807"/>
    <lineage>
        <taxon>Bacteria</taxon>
        <taxon>Bacillati</taxon>
        <taxon>Bacillota</taxon>
        <taxon>Clostridia</taxon>
        <taxon>Lachnospirales</taxon>
        <taxon>Lachnospiraceae</taxon>
        <taxon>Roseburia</taxon>
    </lineage>
</organism>
<evidence type="ECO:0000256" key="2">
    <source>
        <dbReference type="ARBA" id="ARBA00022691"/>
    </source>
</evidence>
<evidence type="ECO:0000256" key="1">
    <source>
        <dbReference type="ARBA" id="ARBA00001966"/>
    </source>
</evidence>
<dbReference type="Pfam" id="PF13186">
    <property type="entry name" value="SPASM"/>
    <property type="match status" value="1"/>
</dbReference>
<dbReference type="InterPro" id="IPR034485">
    <property type="entry name" value="Anaerobic_Cys-type_sulfatase-m"/>
</dbReference>
<dbReference type="CDD" id="cd01335">
    <property type="entry name" value="Radical_SAM"/>
    <property type="match status" value="1"/>
</dbReference>
<sequence length="372" mass="43426">MPPISVLMKPSSGMCNMKCDYCFYCDETQKRIQESYGFMSEQTLKNVVRKTMLRAEGAVSYAFQGGEPTLRGLEFFEKVVAFEKQYNKNGIRVNNALQTNGYLIDEAWCRFFKENHFLVGLSVDGTKEIHDTYRHSKNGGPTFDRVCHAAELMDTYGVEYNILTVVNQKVASEIAKIYEFYKKQGWHYQQYIACLDPLEEAHGENEYALEPKQYGRFLIELFELWYADWKNGTQPYIRQFENYVGILLGYQPEACDQRGICGIQNVVEADGSVYPCDFYMLDEYRLGNFNANQMEEINAKRKEIGFIERSLQLKESCKSCPYFTICRGGCQRNRDYDQVSGMYENYFCKSYEMFFDACLPKMKEMAETLKRR</sequence>
<proteinExistence type="inferred from homology"/>
<evidence type="ECO:0000259" key="7">
    <source>
        <dbReference type="PROSITE" id="PS51918"/>
    </source>
</evidence>
<dbReference type="RefSeq" id="WP_021923825.1">
    <property type="nucleotide sequence ID" value="NZ_CAKZTK010000005.1"/>
</dbReference>
<dbReference type="GO" id="GO:0016491">
    <property type="term" value="F:oxidoreductase activity"/>
    <property type="evidence" value="ECO:0007669"/>
    <property type="project" value="InterPro"/>
</dbReference>
<dbReference type="InterPro" id="IPR013785">
    <property type="entry name" value="Aldolase_TIM"/>
</dbReference>
<keyword evidence="2" id="KW-0949">S-adenosyl-L-methionine</keyword>
<name>A0A412BKQ6_9FIRM</name>
<dbReference type="Gene3D" id="3.20.20.70">
    <property type="entry name" value="Aldolase class I"/>
    <property type="match status" value="1"/>
</dbReference>
<accession>A0A412BKQ6</accession>
<evidence type="ECO:0000256" key="3">
    <source>
        <dbReference type="ARBA" id="ARBA00022723"/>
    </source>
</evidence>
<dbReference type="NCBIfam" id="NF010321">
    <property type="entry name" value="PRK13758.1"/>
    <property type="match status" value="1"/>
</dbReference>
<dbReference type="SFLD" id="SFLDG01384">
    <property type="entry name" value="thioether_bond_formation_requi"/>
    <property type="match status" value="1"/>
</dbReference>
<comment type="caution">
    <text evidence="8">The sequence shown here is derived from an EMBL/GenBank/DDBJ whole genome shotgun (WGS) entry which is preliminary data.</text>
</comment>
<comment type="cofactor">
    <cofactor evidence="1">
        <name>[4Fe-4S] cluster</name>
        <dbReference type="ChEBI" id="CHEBI:49883"/>
    </cofactor>
</comment>
<dbReference type="SFLD" id="SFLDG01067">
    <property type="entry name" value="SPASM/twitch_domain_containing"/>
    <property type="match status" value="1"/>
</dbReference>
<feature type="domain" description="Radical SAM core" evidence="7">
    <location>
        <begin position="1"/>
        <end position="227"/>
    </location>
</feature>
<dbReference type="SFLD" id="SFLDS00029">
    <property type="entry name" value="Radical_SAM"/>
    <property type="match status" value="1"/>
</dbReference>
<dbReference type="InterPro" id="IPR058240">
    <property type="entry name" value="rSAM_sf"/>
</dbReference>
<evidence type="ECO:0000256" key="6">
    <source>
        <dbReference type="ARBA" id="ARBA00023601"/>
    </source>
</evidence>
<dbReference type="EMBL" id="QRTF01000001">
    <property type="protein sequence ID" value="RGQ55894.1"/>
    <property type="molecule type" value="Genomic_DNA"/>
</dbReference>
<dbReference type="Proteomes" id="UP000283738">
    <property type="component" value="Unassembled WGS sequence"/>
</dbReference>
<comment type="similarity">
    <text evidence="6">Belongs to the radical SAM superfamily. Anaerobic sulfatase-maturating enzyme family.</text>
</comment>
<dbReference type="SUPFAM" id="SSF102114">
    <property type="entry name" value="Radical SAM enzymes"/>
    <property type="match status" value="1"/>
</dbReference>
<dbReference type="PANTHER" id="PTHR43273:SF3">
    <property type="entry name" value="ANAEROBIC SULFATASE-MATURATING ENZYME HOMOLOG ASLB-RELATED"/>
    <property type="match status" value="1"/>
</dbReference>
<dbReference type="InterPro" id="IPR007197">
    <property type="entry name" value="rSAM"/>
</dbReference>
<evidence type="ECO:0000256" key="5">
    <source>
        <dbReference type="ARBA" id="ARBA00023014"/>
    </source>
</evidence>
<dbReference type="AlphaFoldDB" id="A0A412BKQ6"/>